<feature type="domain" description="Predicted membrane protein YciQ-like C-terminal" evidence="5">
    <location>
        <begin position="264"/>
        <end position="558"/>
    </location>
</feature>
<protein>
    <submittedName>
        <fullName evidence="6">DUF2207 domain-containing protein</fullName>
    </submittedName>
</protein>
<feature type="transmembrane region" description="Helical" evidence="2">
    <location>
        <begin position="425"/>
        <end position="441"/>
    </location>
</feature>
<feature type="domain" description="DUF2207" evidence="4">
    <location>
        <begin position="23"/>
        <end position="211"/>
    </location>
</feature>
<feature type="signal peptide" evidence="3">
    <location>
        <begin position="1"/>
        <end position="18"/>
    </location>
</feature>
<keyword evidence="2" id="KW-0472">Membrane</keyword>
<dbReference type="RefSeq" id="WP_234861105.1">
    <property type="nucleotide sequence ID" value="NZ_JAKEVZ010000005.1"/>
</dbReference>
<feature type="compositionally biased region" description="Gly residues" evidence="1">
    <location>
        <begin position="609"/>
        <end position="631"/>
    </location>
</feature>
<evidence type="ECO:0000313" key="6">
    <source>
        <dbReference type="EMBL" id="MCF1751067.1"/>
    </source>
</evidence>
<keyword evidence="2" id="KW-1133">Transmembrane helix</keyword>
<evidence type="ECO:0000313" key="7">
    <source>
        <dbReference type="Proteomes" id="UP001201449"/>
    </source>
</evidence>
<accession>A0ABS9BSQ1</accession>
<keyword evidence="3" id="KW-0732">Signal</keyword>
<gene>
    <name evidence="6" type="ORF">L0U89_08295</name>
</gene>
<keyword evidence="7" id="KW-1185">Reference proteome</keyword>
<feature type="transmembrane region" description="Helical" evidence="2">
    <location>
        <begin position="448"/>
        <end position="469"/>
    </location>
</feature>
<name>A0ABS9BSQ1_9BACT</name>
<dbReference type="Proteomes" id="UP001201449">
    <property type="component" value="Unassembled WGS sequence"/>
</dbReference>
<evidence type="ECO:0000256" key="3">
    <source>
        <dbReference type="SAM" id="SignalP"/>
    </source>
</evidence>
<evidence type="ECO:0000259" key="5">
    <source>
        <dbReference type="Pfam" id="PF20990"/>
    </source>
</evidence>
<feature type="transmembrane region" description="Helical" evidence="2">
    <location>
        <begin position="386"/>
        <end position="405"/>
    </location>
</feature>
<comment type="caution">
    <text evidence="6">The sequence shown here is derived from an EMBL/GenBank/DDBJ whole genome shotgun (WGS) entry which is preliminary data.</text>
</comment>
<dbReference type="Pfam" id="PF20990">
    <property type="entry name" value="DUF2207_C"/>
    <property type="match status" value="1"/>
</dbReference>
<evidence type="ECO:0000256" key="1">
    <source>
        <dbReference type="SAM" id="MobiDB-lite"/>
    </source>
</evidence>
<proteinExistence type="predicted"/>
<keyword evidence="2" id="KW-0812">Transmembrane</keyword>
<reference evidence="6 7" key="1">
    <citation type="submission" date="2022-01" db="EMBL/GenBank/DDBJ databases">
        <title>Mariniradius saccharolyticus sp. nov., isolated from sediment of a river.</title>
        <authorList>
            <person name="Liu H."/>
        </authorList>
    </citation>
    <scope>NUCLEOTIDE SEQUENCE [LARGE SCALE GENOMIC DNA]</scope>
    <source>
        <strain evidence="6 7">RY-2</strain>
    </source>
</reference>
<feature type="transmembrane region" description="Helical" evidence="2">
    <location>
        <begin position="475"/>
        <end position="495"/>
    </location>
</feature>
<dbReference type="EMBL" id="JAKEVZ010000005">
    <property type="protein sequence ID" value="MCF1751067.1"/>
    <property type="molecule type" value="Genomic_DNA"/>
</dbReference>
<sequence>MRIAVFLLFFALSVSLQAQEEHIRLFHADLKVDTSGMLTVTETIEVYAAGNQIKRGIVRSLPLTGTDYRNRQVKNEYALVRVERDGRQEPFHTEKSNGDLNIYVGDRDITLNPGFYTYRITYTAMGQLGFFDDFDEIYWNVNGFGWNFRVEKIGASVQIPKPAVFDSFACYTGYSGSTDKDCKSEISPDGSLLFEAENLEPYQNLTIAAGFTKGVVSRPPPPGFWEKNGFLIVSSVAALLLMGYYFLTWLRFGVDPPQPTVIPEFDPPTGMSPASLGMIHRGHFSQDLISTAIVHLAVNGYLSINERREPVLFGLFHSTSFILLQLKEPDEDLPAEERILMDRLFRYGTKLIINGKYSDHIKSLYDSFRASLVEQHQPFLNQGSNWLLWIPPILVFLAYGLYAVLSDFSEITQTVPDMNAIEPSAFPVVFSILAFIIVWAFRKRMGKWFLIGLATTGLVALLTLLYSATNISINMLALVGFILFALVSFPAYIYLIRKPSREKLDLRAKIAGFEKYLSAAEERQLQMFNPPKMTPEIFEKLLPFAMALGVDRIWGQKFQQIMDSAGMVPTRQTSWYTSQRAYSYHLLGHHIIKALGSSIQHSAAKPSSGGSGSSGGGFSGGGRGGGGGGGW</sequence>
<evidence type="ECO:0000259" key="4">
    <source>
        <dbReference type="Pfam" id="PF09972"/>
    </source>
</evidence>
<dbReference type="InterPro" id="IPR048389">
    <property type="entry name" value="YciQ-like_C"/>
</dbReference>
<dbReference type="InterPro" id="IPR018702">
    <property type="entry name" value="DUF2207"/>
</dbReference>
<feature type="region of interest" description="Disordered" evidence="1">
    <location>
        <begin position="602"/>
        <end position="631"/>
    </location>
</feature>
<evidence type="ECO:0000256" key="2">
    <source>
        <dbReference type="SAM" id="Phobius"/>
    </source>
</evidence>
<feature type="chain" id="PRO_5045877081" evidence="3">
    <location>
        <begin position="19"/>
        <end position="631"/>
    </location>
</feature>
<dbReference type="Pfam" id="PF09972">
    <property type="entry name" value="DUF2207"/>
    <property type="match status" value="1"/>
</dbReference>
<feature type="transmembrane region" description="Helical" evidence="2">
    <location>
        <begin position="229"/>
        <end position="247"/>
    </location>
</feature>
<organism evidence="6 7">
    <name type="scientific">Mariniradius sediminis</name>
    <dbReference type="NCBI Taxonomy" id="2909237"/>
    <lineage>
        <taxon>Bacteria</taxon>
        <taxon>Pseudomonadati</taxon>
        <taxon>Bacteroidota</taxon>
        <taxon>Cytophagia</taxon>
        <taxon>Cytophagales</taxon>
        <taxon>Cyclobacteriaceae</taxon>
        <taxon>Mariniradius</taxon>
    </lineage>
</organism>